<organism evidence="2">
    <name type="scientific">viral metagenome</name>
    <dbReference type="NCBI Taxonomy" id="1070528"/>
    <lineage>
        <taxon>unclassified sequences</taxon>
        <taxon>metagenomes</taxon>
        <taxon>organismal metagenomes</taxon>
    </lineage>
</organism>
<dbReference type="EMBL" id="MN740525">
    <property type="protein sequence ID" value="QHU31172.1"/>
    <property type="molecule type" value="Genomic_DNA"/>
</dbReference>
<name>A0A6C0LPG0_9ZZZZ</name>
<sequence length="140" mass="16824">MKRSYDSFNSLTSLATSLASHSSINSRTKLYSNRDFQKYIATMEDDILRNSNHCYKIDKKINNIVNRYENRTNQLFMDLRRRETEHKRLCNKMGYLLNNNIYIDVNDVNVVNVVIERHYRYMLVFLYAYTFVVLAMVWNL</sequence>
<accession>A0A6C0LPG0</accession>
<proteinExistence type="predicted"/>
<keyword evidence="1" id="KW-0472">Membrane</keyword>
<keyword evidence="1" id="KW-1133">Transmembrane helix</keyword>
<protein>
    <submittedName>
        <fullName evidence="2">Uncharacterized protein</fullName>
    </submittedName>
</protein>
<reference evidence="2" key="1">
    <citation type="journal article" date="2020" name="Nature">
        <title>Giant virus diversity and host interactions through global metagenomics.</title>
        <authorList>
            <person name="Schulz F."/>
            <person name="Roux S."/>
            <person name="Paez-Espino D."/>
            <person name="Jungbluth S."/>
            <person name="Walsh D.A."/>
            <person name="Denef V.J."/>
            <person name="McMahon K.D."/>
            <person name="Konstantinidis K.T."/>
            <person name="Eloe-Fadrosh E.A."/>
            <person name="Kyrpides N.C."/>
            <person name="Woyke T."/>
        </authorList>
    </citation>
    <scope>NUCLEOTIDE SEQUENCE</scope>
    <source>
        <strain evidence="2">GVMAG-M-3300027963-21</strain>
    </source>
</reference>
<feature type="transmembrane region" description="Helical" evidence="1">
    <location>
        <begin position="121"/>
        <end position="138"/>
    </location>
</feature>
<evidence type="ECO:0000256" key="1">
    <source>
        <dbReference type="SAM" id="Phobius"/>
    </source>
</evidence>
<dbReference type="AlphaFoldDB" id="A0A6C0LPG0"/>
<evidence type="ECO:0000313" key="2">
    <source>
        <dbReference type="EMBL" id="QHU31172.1"/>
    </source>
</evidence>
<keyword evidence="1" id="KW-0812">Transmembrane</keyword>